<keyword evidence="2" id="KW-0472">Membrane</keyword>
<feature type="transmembrane region" description="Helical" evidence="2">
    <location>
        <begin position="6"/>
        <end position="28"/>
    </location>
</feature>
<feature type="transmembrane region" description="Helical" evidence="2">
    <location>
        <begin position="132"/>
        <end position="155"/>
    </location>
</feature>
<organism evidence="3 4">
    <name type="scientific">Cymbomonas tetramitiformis</name>
    <dbReference type="NCBI Taxonomy" id="36881"/>
    <lineage>
        <taxon>Eukaryota</taxon>
        <taxon>Viridiplantae</taxon>
        <taxon>Chlorophyta</taxon>
        <taxon>Pyramimonadophyceae</taxon>
        <taxon>Pyramimonadales</taxon>
        <taxon>Pyramimonadaceae</taxon>
        <taxon>Cymbomonas</taxon>
    </lineage>
</organism>
<keyword evidence="2" id="KW-1133">Transmembrane helix</keyword>
<name>A0AAE0GYX6_9CHLO</name>
<sequence>MTAVGYAAIAGLSIWGTVVGVPATFTSVLPQGNTLLMMGHIQFCAMAAGWAPVDKKDSSLSDILTSLNWTFLKISWGSDVPAELNYFLGTMLACGVLLLALVLGRFAVSGALTRVTPVTLTPKMLVPPRGELVVCVLSMPCIAYGSAAIMAYGALEGDVVSLVAGAVTFSVFPLTFVVWLTYFILYRRIICKSHARFVRKNSNHHVLGFSQGGSAAATNPSSSPPTPSKRPDLDRVRASARNGSSSDQANLMLSHPVARLFIESPDPEDSPRKKSWYAELLDEQWAKTSNMRSGVWHDIHAYSRFVAQYGCLFEACTGSFEKSPDAPASISFAPARLSAPEPFGGGVQYMILHLARLLVLSTVHGACSAFQPADGSLHVQLLSVIAFTGVQFFYCIRFTPFMDPMVHLTEAVAVALELGLAVAGLPVGSTRVRWQLSLASAVMAVQVTAQWRFLYNLSGAIRGLVYRMRFQRQKEASEELEPPEGPGGREDWKVVTSSLWRHPRFDKSLDTQTDKSAAGAPPPPPPAAAAAAAAAAWGGLSLTCSPTLSGGMCEDDGGMCEDDGGMCEDDGSMYEDDGGMCEDDGSMCANLQQYMYEDDGGPTHEVTSASAMSPQSGRLLSGDGAGLSAAASPRQMIHLELKVAAAIGPPTPTAQARLWWNEARSIERALMLFQRRLNHKLHCKETGQLIKPSQTRYACVPSSVIQES</sequence>
<dbReference type="AlphaFoldDB" id="A0AAE0GYX6"/>
<keyword evidence="2" id="KW-0812">Transmembrane</keyword>
<keyword evidence="4" id="KW-1185">Reference proteome</keyword>
<feature type="region of interest" description="Disordered" evidence="1">
    <location>
        <begin position="510"/>
        <end position="531"/>
    </location>
</feature>
<proteinExistence type="predicted"/>
<protein>
    <submittedName>
        <fullName evidence="3">Uncharacterized protein</fullName>
    </submittedName>
</protein>
<dbReference type="PANTHER" id="PTHR34677:SF3">
    <property type="entry name" value="BACTERIAL IG-LIKE DOMAIN-CONTAINING PROTEIN"/>
    <property type="match status" value="1"/>
</dbReference>
<feature type="transmembrane region" description="Helical" evidence="2">
    <location>
        <begin position="86"/>
        <end position="112"/>
    </location>
</feature>
<dbReference type="EMBL" id="LGRX02001169">
    <property type="protein sequence ID" value="KAK3286718.1"/>
    <property type="molecule type" value="Genomic_DNA"/>
</dbReference>
<feature type="region of interest" description="Disordered" evidence="1">
    <location>
        <begin position="213"/>
        <end position="248"/>
    </location>
</feature>
<feature type="transmembrane region" description="Helical" evidence="2">
    <location>
        <begin position="377"/>
        <end position="396"/>
    </location>
</feature>
<evidence type="ECO:0000313" key="3">
    <source>
        <dbReference type="EMBL" id="KAK3286718.1"/>
    </source>
</evidence>
<evidence type="ECO:0000256" key="2">
    <source>
        <dbReference type="SAM" id="Phobius"/>
    </source>
</evidence>
<evidence type="ECO:0000256" key="1">
    <source>
        <dbReference type="SAM" id="MobiDB-lite"/>
    </source>
</evidence>
<dbReference type="Proteomes" id="UP001190700">
    <property type="component" value="Unassembled WGS sequence"/>
</dbReference>
<accession>A0AAE0GYX6</accession>
<dbReference type="PANTHER" id="PTHR34677">
    <property type="match status" value="1"/>
</dbReference>
<reference evidence="3 4" key="1">
    <citation type="journal article" date="2015" name="Genome Biol. Evol.">
        <title>Comparative Genomics of a Bacterivorous Green Alga Reveals Evolutionary Causalities and Consequences of Phago-Mixotrophic Mode of Nutrition.</title>
        <authorList>
            <person name="Burns J.A."/>
            <person name="Paasch A."/>
            <person name="Narechania A."/>
            <person name="Kim E."/>
        </authorList>
    </citation>
    <scope>NUCLEOTIDE SEQUENCE [LARGE SCALE GENOMIC DNA]</scope>
    <source>
        <strain evidence="3 4">PLY_AMNH</strain>
    </source>
</reference>
<comment type="caution">
    <text evidence="3">The sequence shown here is derived from an EMBL/GenBank/DDBJ whole genome shotgun (WGS) entry which is preliminary data.</text>
</comment>
<gene>
    <name evidence="3" type="ORF">CYMTET_5741</name>
</gene>
<feature type="non-terminal residue" evidence="3">
    <location>
        <position position="708"/>
    </location>
</feature>
<evidence type="ECO:0000313" key="4">
    <source>
        <dbReference type="Proteomes" id="UP001190700"/>
    </source>
</evidence>
<feature type="transmembrane region" description="Helical" evidence="2">
    <location>
        <begin position="161"/>
        <end position="186"/>
    </location>
</feature>